<evidence type="ECO:0000256" key="2">
    <source>
        <dbReference type="SAM" id="Phobius"/>
    </source>
</evidence>
<feature type="transmembrane region" description="Helical" evidence="2">
    <location>
        <begin position="539"/>
        <end position="564"/>
    </location>
</feature>
<keyword evidence="4" id="KW-1185">Reference proteome</keyword>
<keyword evidence="2" id="KW-0812">Transmembrane</keyword>
<keyword evidence="2" id="KW-1133">Transmembrane helix</keyword>
<gene>
    <name evidence="3" type="primary">yciC</name>
    <name evidence="3" type="ORF">SNEC2469_LOCUS34625</name>
</gene>
<organism evidence="3 4">
    <name type="scientific">Symbiodinium necroappetens</name>
    <dbReference type="NCBI Taxonomy" id="1628268"/>
    <lineage>
        <taxon>Eukaryota</taxon>
        <taxon>Sar</taxon>
        <taxon>Alveolata</taxon>
        <taxon>Dinophyceae</taxon>
        <taxon>Suessiales</taxon>
        <taxon>Symbiodiniaceae</taxon>
        <taxon>Symbiodinium</taxon>
    </lineage>
</organism>
<dbReference type="Proteomes" id="UP000601435">
    <property type="component" value="Unassembled WGS sequence"/>
</dbReference>
<dbReference type="EMBL" id="CAJNJA010096363">
    <property type="protein sequence ID" value="CAE7942351.1"/>
    <property type="molecule type" value="Genomic_DNA"/>
</dbReference>
<comment type="caution">
    <text evidence="3">The sequence shown here is derived from an EMBL/GenBank/DDBJ whole genome shotgun (WGS) entry which is preliminary data.</text>
</comment>
<accession>A0A813CCF2</accession>
<reference evidence="3" key="1">
    <citation type="submission" date="2021-02" db="EMBL/GenBank/DDBJ databases">
        <authorList>
            <person name="Dougan E. K."/>
            <person name="Rhodes N."/>
            <person name="Thang M."/>
            <person name="Chan C."/>
        </authorList>
    </citation>
    <scope>NUCLEOTIDE SEQUENCE</scope>
</reference>
<dbReference type="AlphaFoldDB" id="A0A813CCF2"/>
<name>A0A813CCF2_9DINO</name>
<dbReference type="OrthoDB" id="10312251at2759"/>
<keyword evidence="2" id="KW-0472">Membrane</keyword>
<proteinExistence type="predicted"/>
<feature type="region of interest" description="Disordered" evidence="1">
    <location>
        <begin position="577"/>
        <end position="635"/>
    </location>
</feature>
<evidence type="ECO:0000313" key="3">
    <source>
        <dbReference type="EMBL" id="CAE7942351.1"/>
    </source>
</evidence>
<feature type="transmembrane region" description="Helical" evidence="2">
    <location>
        <begin position="338"/>
        <end position="360"/>
    </location>
</feature>
<feature type="transmembrane region" description="Helical" evidence="2">
    <location>
        <begin position="305"/>
        <end position="326"/>
    </location>
</feature>
<evidence type="ECO:0000313" key="4">
    <source>
        <dbReference type="Proteomes" id="UP000601435"/>
    </source>
</evidence>
<feature type="compositionally biased region" description="Basic and acidic residues" evidence="1">
    <location>
        <begin position="580"/>
        <end position="606"/>
    </location>
</feature>
<evidence type="ECO:0000256" key="1">
    <source>
        <dbReference type="SAM" id="MobiDB-lite"/>
    </source>
</evidence>
<sequence length="635" mass="69835">MAVAAALDLDTMYVVSTRSRQIVRNLPCPEWDELQLRQVVWRSIPLAIVTFFLQVHQSVEIPCCQMAASLSVAGAEMFNRPIHSRARRCDWSDAHNWPGPWMNGTTHLNLTGVLGSQYTYPEIYGEKALTVVRESSILDVEKSMWKSCNCEASTWSVHTVGSRGSLYGRAEDILLPYLNVKIEDGKMGFPGSGNLLALNFMLQDQLRAGVVGDTKIQTDVMKLLQKIGRNMRKEEKKGSFWKGHAVSVLGGMKVSSDWSGTVGMLFDKARAKVLDRKKNGYDKDLSLCPAFSEYRSVRQTRPGKWLELVAASCLLLNAAVPIVKRVARERSLTTKSNVFVVAIHIIFDLLLYTSAMLMAAGGLMVHPLAVVTDAGLDFFLQSVKELLQKASNAQTWPEISRQMSAHLKSPAWLDGVEQVSKQISEKVVPGIALGGATVLKLLAGVATFWLLSALLARQTVPKHLKLSLHSSLSIGPCGPFILFAQLPGESLAKLSGFVEQQLVVRELLLLLLPLLPWMYMDGGDVRVALATLLSRLIEPVAVCAVWGVAVFLHAVSGFAAVAAVRKSHKTAQQALVASEQKPDIERTPHSADEVHLQPEPLAEKRRLSVTGPYGSFLAPPRPDLPNRKSIRKSRV</sequence>
<protein>
    <submittedName>
        <fullName evidence="3">YciC protein</fullName>
    </submittedName>
</protein>
<feature type="transmembrane region" description="Helical" evidence="2">
    <location>
        <begin position="431"/>
        <end position="456"/>
    </location>
</feature>